<sequence length="114" mass="12407">MAIMMTDDGGGLAAQLDLLPRRQAALDERVIPAIARLLDDVRTQGTALIPGVHGSWWHSPSRVEYAGGLVELRARVLELEERLSAAHRDAITERAAIEREIEAIAAWSAARVSS</sequence>
<proteinExistence type="predicted"/>
<evidence type="ECO:0000313" key="3">
    <source>
        <dbReference type="Proteomes" id="UP000292686"/>
    </source>
</evidence>
<evidence type="ECO:0000313" key="2">
    <source>
        <dbReference type="EMBL" id="RXZ87964.1"/>
    </source>
</evidence>
<evidence type="ECO:0000313" key="4">
    <source>
        <dbReference type="Proteomes" id="UP000581087"/>
    </source>
</evidence>
<accession>A0A4Q2M6X1</accession>
<dbReference type="RefSeq" id="WP_129172228.1">
    <property type="nucleotide sequence ID" value="NZ_JACCBI010000001.1"/>
</dbReference>
<protein>
    <submittedName>
        <fullName evidence="2">Uncharacterized protein</fullName>
    </submittedName>
</protein>
<dbReference type="EMBL" id="JACCBI010000001">
    <property type="protein sequence ID" value="NYD67864.1"/>
    <property type="molecule type" value="Genomic_DNA"/>
</dbReference>
<dbReference type="Proteomes" id="UP000581087">
    <property type="component" value="Unassembled WGS sequence"/>
</dbReference>
<organism evidence="2 3">
    <name type="scientific">Agromyces atrinae</name>
    <dbReference type="NCBI Taxonomy" id="592376"/>
    <lineage>
        <taxon>Bacteria</taxon>
        <taxon>Bacillati</taxon>
        <taxon>Actinomycetota</taxon>
        <taxon>Actinomycetes</taxon>
        <taxon>Micrococcales</taxon>
        <taxon>Microbacteriaceae</taxon>
        <taxon>Agromyces</taxon>
    </lineage>
</organism>
<comment type="caution">
    <text evidence="2">The sequence shown here is derived from an EMBL/GenBank/DDBJ whole genome shotgun (WGS) entry which is preliminary data.</text>
</comment>
<name>A0A4Q2M6X1_9MICO</name>
<keyword evidence="3" id="KW-1185">Reference proteome</keyword>
<evidence type="ECO:0000313" key="1">
    <source>
        <dbReference type="EMBL" id="NYD67864.1"/>
    </source>
</evidence>
<reference evidence="2 3" key="1">
    <citation type="submission" date="2019-01" db="EMBL/GenBank/DDBJ databases">
        <title>Agromyces.</title>
        <authorList>
            <person name="Li J."/>
        </authorList>
    </citation>
    <scope>NUCLEOTIDE SEQUENCE [LARGE SCALE GENOMIC DNA]</scope>
    <source>
        <strain evidence="2 3">DSM 23870</strain>
    </source>
</reference>
<reference evidence="1 4" key="2">
    <citation type="submission" date="2020-07" db="EMBL/GenBank/DDBJ databases">
        <title>Sequencing the genomes of 1000 actinobacteria strains.</title>
        <authorList>
            <person name="Klenk H.-P."/>
        </authorList>
    </citation>
    <scope>NUCLEOTIDE SEQUENCE [LARGE SCALE GENOMIC DNA]</scope>
    <source>
        <strain evidence="1 4">DSM 23870</strain>
    </source>
</reference>
<dbReference type="Proteomes" id="UP000292686">
    <property type="component" value="Unassembled WGS sequence"/>
</dbReference>
<gene>
    <name evidence="1" type="ORF">BJ972_002383</name>
    <name evidence="2" type="ORF">ESP50_01855</name>
</gene>
<dbReference type="EMBL" id="SDPM01000001">
    <property type="protein sequence ID" value="RXZ87964.1"/>
    <property type="molecule type" value="Genomic_DNA"/>
</dbReference>
<dbReference type="AlphaFoldDB" id="A0A4Q2M6X1"/>